<dbReference type="GO" id="GO:0005516">
    <property type="term" value="F:calmodulin binding"/>
    <property type="evidence" value="ECO:0007669"/>
    <property type="project" value="UniProtKB-KW"/>
</dbReference>
<dbReference type="InterPro" id="IPR036872">
    <property type="entry name" value="CH_dom_sf"/>
</dbReference>
<evidence type="ECO:0000256" key="2">
    <source>
        <dbReference type="ARBA" id="ARBA00022490"/>
    </source>
</evidence>
<evidence type="ECO:0000313" key="7">
    <source>
        <dbReference type="EMBL" id="KAK2974799.1"/>
    </source>
</evidence>
<dbReference type="Pfam" id="PF00612">
    <property type="entry name" value="IQ"/>
    <property type="match status" value="7"/>
</dbReference>
<feature type="region of interest" description="Disordered" evidence="5">
    <location>
        <begin position="1"/>
        <end position="70"/>
    </location>
</feature>
<dbReference type="PROSITE" id="PS50021">
    <property type="entry name" value="CH"/>
    <property type="match status" value="1"/>
</dbReference>
<dbReference type="Gene3D" id="1.10.418.10">
    <property type="entry name" value="Calponin-like domain"/>
    <property type="match status" value="2"/>
</dbReference>
<evidence type="ECO:0000256" key="5">
    <source>
        <dbReference type="SAM" id="MobiDB-lite"/>
    </source>
</evidence>
<evidence type="ECO:0000256" key="3">
    <source>
        <dbReference type="ARBA" id="ARBA00022737"/>
    </source>
</evidence>
<dbReference type="Proteomes" id="UP001187471">
    <property type="component" value="Unassembled WGS sequence"/>
</dbReference>
<dbReference type="InterPro" id="IPR000048">
    <property type="entry name" value="IQ_motif_EF-hand-BS"/>
</dbReference>
<dbReference type="PANTHER" id="PTHR22706">
    <property type="entry name" value="ASSEMBLY FACTOR FOR SPINDLE MICROTUBULES"/>
    <property type="match status" value="1"/>
</dbReference>
<evidence type="ECO:0000256" key="1">
    <source>
        <dbReference type="ARBA" id="ARBA00004496"/>
    </source>
</evidence>
<dbReference type="GO" id="GO:0007051">
    <property type="term" value="P:spindle organization"/>
    <property type="evidence" value="ECO:0007669"/>
    <property type="project" value="TreeGrafter"/>
</dbReference>
<keyword evidence="2" id="KW-0963">Cytoplasm</keyword>
<keyword evidence="8" id="KW-1185">Reference proteome</keyword>
<dbReference type="SUPFAM" id="SSF47576">
    <property type="entry name" value="Calponin-homology domain, CH-domain"/>
    <property type="match status" value="1"/>
</dbReference>
<dbReference type="GO" id="GO:0005737">
    <property type="term" value="C:cytoplasm"/>
    <property type="evidence" value="ECO:0007669"/>
    <property type="project" value="UniProtKB-SubCell"/>
</dbReference>
<name>A0AA88QZ20_9ASTE</name>
<feature type="compositionally biased region" description="Low complexity" evidence="5">
    <location>
        <begin position="35"/>
        <end position="70"/>
    </location>
</feature>
<dbReference type="PROSITE" id="PS50096">
    <property type="entry name" value="IQ"/>
    <property type="match status" value="4"/>
</dbReference>
<comment type="subcellular location">
    <subcellularLocation>
        <location evidence="1">Cytoplasm</location>
    </subcellularLocation>
</comment>
<dbReference type="InterPro" id="IPR016024">
    <property type="entry name" value="ARM-type_fold"/>
</dbReference>
<dbReference type="InterPro" id="IPR011989">
    <property type="entry name" value="ARM-like"/>
</dbReference>
<evidence type="ECO:0000313" key="8">
    <source>
        <dbReference type="Proteomes" id="UP001187471"/>
    </source>
</evidence>
<dbReference type="CDD" id="cd21223">
    <property type="entry name" value="CH_ASPM_rpt1"/>
    <property type="match status" value="1"/>
</dbReference>
<dbReference type="Gene3D" id="1.25.10.10">
    <property type="entry name" value="Leucine-rich Repeat Variant"/>
    <property type="match status" value="1"/>
</dbReference>
<dbReference type="SUPFAM" id="SSF48371">
    <property type="entry name" value="ARM repeat"/>
    <property type="match status" value="1"/>
</dbReference>
<dbReference type="InterPro" id="IPR001715">
    <property type="entry name" value="CH_dom"/>
</dbReference>
<sequence length="1363" mass="155702">MEAKHQQNQPCPSPSVFRDLSNFKTPKRPSQNPNFTATATPQFFTAAKRTPQSTTATTASSLRRPRRPLSSAARRLKAFELEQSRSARKAELRKRNSLNSLAKSLTVWLNFLFENPRSCGCDAKGEEVRVLGSGKRESWEGGGVEVVGVGGGGWRIPKRRRDLWWREVEGSETAALGELSFPLLESSLKDVCGFEDLKERMRVYLTLGCCEEVFSVMTHVVKNIDEGRIKMKAHCPIVSDVGMKEKAMRTLLCYNSIWLRIGLYIIFGGESLLQTGDSNSEQEIAFLKMVVEKQFFTHSGLAKAFAYNKSVEGLYRPGYFEKLGNIVLKRFLLLVLILDRAKSQSSIPINYGIDGFDGGSPLLFTLQSNIKSSREVISDFLSSDVMHGEGNLLAHLVIIGYKVSYQQSPLIEYYFRITDLFRDLQDGVRLCRAVQLLQHDFSILMKMVIPSDTRKKNLVNCGIALQHLKQAGVPLDDEDGAVIIGEDIVDGEKELAISLLWNIFVHLQLPLLINKSLLCEEILTISGPTVVCFISYIYMYLSRVTLCMYQENLNSRSLLDMLLSWIQAICRNYDLRVDNFASLVDGKAMWCLLDYYFRIEHSGFSKKDADAENGEASIMSATDYTDAVHNFILSQKLTSLLGNFPEVLQVSDILEHNGACNERSVVILLVFLSFQLIVKRNTGQLNFHKLLGFGCQTRERKHTERWFVHPEAPGHQEETQGSDEDTMQNFKAIMAWWRDMAQANSKCEWKPITPKAQCFSTGKQNTTIKRGHWIKQADKWKESETFVRYMTFLIDRHDFVKLKQSAVVIQHAIRAWILRRHHTGTTLAEDMYTSELINAAIVIQKCIRGWTTRSMYSHRDYHAEKDSIGHAENKGNYLQEKAASKIQLAWKQILVCKSLRIQHSAATKIQSYYRGWLLRKSFLKQKQAVIAIQSVFRCIQCWRDFKIYKLASRSAIIIQCHVRCWIAGKRATRKRCLIVIIQVSSLQIFVLCIRSHCRGWLTRKDILIKREAAIRIQSDFRCMKCCKAFHHYRNAAIEIQRLVRGQLCRKRLLGASCIQKVGSKGYICGNSMVSFQSLELTVVINSVLMLQRWWRGILFLKSRIKSATVIQSHARGWIAMQKATKAKHHVVVIQSFWKGYLARKDLKGQLLDLLLRVQESATNVDEGMRIMNRLVAALSELLNMKSVSSILHTCATLDMATTHSQKCCEKLVAEWAVDKLLTLIRSVSRSIPDQEVLKHALSTLRNRARYPHLTEVLIDSRSSTHTILLEFLRRVKDFSLANKEEGYFIASELLEKICLNQRGVLAVRSSPALLKRLHSHVEDLTRKATNEKRNVRSLVKWEPTERRLRKAVKLLDLITKLPL</sequence>
<protein>
    <recommendedName>
        <fullName evidence="6">Calponin-homology (CH) domain-containing protein</fullName>
    </recommendedName>
</protein>
<dbReference type="Gene3D" id="1.20.5.190">
    <property type="match status" value="5"/>
</dbReference>
<feature type="domain" description="Calponin-homology (CH)" evidence="6">
    <location>
        <begin position="386"/>
        <end position="508"/>
    </location>
</feature>
<evidence type="ECO:0000259" key="6">
    <source>
        <dbReference type="PROSITE" id="PS50021"/>
    </source>
</evidence>
<proteinExistence type="predicted"/>
<feature type="compositionally biased region" description="Polar residues" evidence="5">
    <location>
        <begin position="1"/>
        <end position="10"/>
    </location>
</feature>
<dbReference type="InterPro" id="IPR051185">
    <property type="entry name" value="ASPM"/>
</dbReference>
<dbReference type="GO" id="GO:0000278">
    <property type="term" value="P:mitotic cell cycle"/>
    <property type="evidence" value="ECO:0007669"/>
    <property type="project" value="TreeGrafter"/>
</dbReference>
<dbReference type="SUPFAM" id="SSF52540">
    <property type="entry name" value="P-loop containing nucleoside triphosphate hydrolases"/>
    <property type="match status" value="3"/>
</dbReference>
<comment type="caution">
    <text evidence="7">The sequence shown here is derived from an EMBL/GenBank/DDBJ whole genome shotgun (WGS) entry which is preliminary data.</text>
</comment>
<dbReference type="PANTHER" id="PTHR22706:SF1">
    <property type="entry name" value="ASSEMBLY FACTOR FOR SPINDLE MICROTUBULES"/>
    <property type="match status" value="1"/>
</dbReference>
<gene>
    <name evidence="7" type="ORF">RJ640_005583</name>
</gene>
<dbReference type="EMBL" id="JAVXUO010002275">
    <property type="protein sequence ID" value="KAK2974799.1"/>
    <property type="molecule type" value="Genomic_DNA"/>
</dbReference>
<feature type="compositionally biased region" description="Polar residues" evidence="5">
    <location>
        <begin position="22"/>
        <end position="34"/>
    </location>
</feature>
<keyword evidence="4" id="KW-0112">Calmodulin-binding</keyword>
<dbReference type="GO" id="GO:0051295">
    <property type="term" value="P:establishment of meiotic spindle localization"/>
    <property type="evidence" value="ECO:0007669"/>
    <property type="project" value="TreeGrafter"/>
</dbReference>
<organism evidence="7 8">
    <name type="scientific">Escallonia rubra</name>
    <dbReference type="NCBI Taxonomy" id="112253"/>
    <lineage>
        <taxon>Eukaryota</taxon>
        <taxon>Viridiplantae</taxon>
        <taxon>Streptophyta</taxon>
        <taxon>Embryophyta</taxon>
        <taxon>Tracheophyta</taxon>
        <taxon>Spermatophyta</taxon>
        <taxon>Magnoliopsida</taxon>
        <taxon>eudicotyledons</taxon>
        <taxon>Gunneridae</taxon>
        <taxon>Pentapetalae</taxon>
        <taxon>asterids</taxon>
        <taxon>campanulids</taxon>
        <taxon>Escalloniales</taxon>
        <taxon>Escalloniaceae</taxon>
        <taxon>Escallonia</taxon>
    </lineage>
</organism>
<reference evidence="7" key="1">
    <citation type="submission" date="2022-12" db="EMBL/GenBank/DDBJ databases">
        <title>Draft genome assemblies for two species of Escallonia (Escalloniales).</title>
        <authorList>
            <person name="Chanderbali A."/>
            <person name="Dervinis C."/>
            <person name="Anghel I."/>
            <person name="Soltis D."/>
            <person name="Soltis P."/>
            <person name="Zapata F."/>
        </authorList>
    </citation>
    <scope>NUCLEOTIDE SEQUENCE</scope>
    <source>
        <strain evidence="7">UCBG92.1500</strain>
        <tissue evidence="7">Leaf</tissue>
    </source>
</reference>
<dbReference type="SMART" id="SM00015">
    <property type="entry name" value="IQ"/>
    <property type="match status" value="10"/>
</dbReference>
<dbReference type="InterPro" id="IPR027417">
    <property type="entry name" value="P-loop_NTPase"/>
</dbReference>
<dbReference type="Pfam" id="PF00307">
    <property type="entry name" value="CH"/>
    <property type="match status" value="1"/>
</dbReference>
<accession>A0AA88QZ20</accession>
<evidence type="ECO:0000256" key="4">
    <source>
        <dbReference type="ARBA" id="ARBA00022860"/>
    </source>
</evidence>
<dbReference type="GO" id="GO:0000922">
    <property type="term" value="C:spindle pole"/>
    <property type="evidence" value="ECO:0007669"/>
    <property type="project" value="TreeGrafter"/>
</dbReference>
<dbReference type="CDD" id="cd23767">
    <property type="entry name" value="IQCD"/>
    <property type="match status" value="2"/>
</dbReference>
<keyword evidence="3" id="KW-0677">Repeat</keyword>